<keyword evidence="1" id="KW-1133">Transmembrane helix</keyword>
<accession>A0A3E1EUL2</accession>
<evidence type="ECO:0000313" key="2">
    <source>
        <dbReference type="EMBL" id="RFC53259.1"/>
    </source>
</evidence>
<name>A0A3E1EUL2_9FLAO</name>
<evidence type="ECO:0000256" key="1">
    <source>
        <dbReference type="SAM" id="Phobius"/>
    </source>
</evidence>
<reference evidence="2 3" key="1">
    <citation type="submission" date="2018-08" db="EMBL/GenBank/DDBJ databases">
        <title>The draft genome squence of Brumimicrobium sp. N62.</title>
        <authorList>
            <person name="Du Z.-J."/>
            <person name="Luo H.-R."/>
        </authorList>
    </citation>
    <scope>NUCLEOTIDE SEQUENCE [LARGE SCALE GENOMIC DNA]</scope>
    <source>
        <strain evidence="2 3">N62</strain>
    </source>
</reference>
<comment type="caution">
    <text evidence="2">The sequence shown here is derived from an EMBL/GenBank/DDBJ whole genome shotgun (WGS) entry which is preliminary data.</text>
</comment>
<keyword evidence="1" id="KW-0812">Transmembrane</keyword>
<feature type="transmembrane region" description="Helical" evidence="1">
    <location>
        <begin position="53"/>
        <end position="75"/>
    </location>
</feature>
<organism evidence="2 3">
    <name type="scientific">Brumimicrobium aurantiacum</name>
    <dbReference type="NCBI Taxonomy" id="1737063"/>
    <lineage>
        <taxon>Bacteria</taxon>
        <taxon>Pseudomonadati</taxon>
        <taxon>Bacteroidota</taxon>
        <taxon>Flavobacteriia</taxon>
        <taxon>Flavobacteriales</taxon>
        <taxon>Crocinitomicaceae</taxon>
        <taxon>Brumimicrobium</taxon>
    </lineage>
</organism>
<evidence type="ECO:0000313" key="3">
    <source>
        <dbReference type="Proteomes" id="UP000257127"/>
    </source>
</evidence>
<gene>
    <name evidence="2" type="ORF">DXU93_13725</name>
</gene>
<dbReference type="EMBL" id="QURB01000010">
    <property type="protein sequence ID" value="RFC53259.1"/>
    <property type="molecule type" value="Genomic_DNA"/>
</dbReference>
<dbReference type="Proteomes" id="UP000257127">
    <property type="component" value="Unassembled WGS sequence"/>
</dbReference>
<keyword evidence="1" id="KW-0472">Membrane</keyword>
<sequence length="84" mass="9180">MFGAHFLAFIKKEYSMGFTGNTLVGIFGGILLIKSFGRLGFDPVSILASGEINFLLLGINFLVSFLGGVLGLFFAKRITNKMRK</sequence>
<dbReference type="AlphaFoldDB" id="A0A3E1EUL2"/>
<keyword evidence="3" id="KW-1185">Reference proteome</keyword>
<protein>
    <submittedName>
        <fullName evidence="2">Uncharacterized protein</fullName>
    </submittedName>
</protein>
<feature type="transmembrane region" description="Helical" evidence="1">
    <location>
        <begin position="14"/>
        <end position="33"/>
    </location>
</feature>
<proteinExistence type="predicted"/>